<evidence type="ECO:0000313" key="7">
    <source>
        <dbReference type="EMBL" id="PWZ02128.1"/>
    </source>
</evidence>
<keyword evidence="3 7" id="KW-0223">Dioxygenase</keyword>
<evidence type="ECO:0000259" key="6">
    <source>
        <dbReference type="Pfam" id="PF02668"/>
    </source>
</evidence>
<evidence type="ECO:0000313" key="8">
    <source>
        <dbReference type="Proteomes" id="UP000246740"/>
    </source>
</evidence>
<dbReference type="OrthoDB" id="10257314at2759"/>
<dbReference type="InParanoid" id="A0A317XW46"/>
<dbReference type="STRING" id="1882483.A0A317XW46"/>
<organism evidence="7 8">
    <name type="scientific">Testicularia cyperi</name>
    <dbReference type="NCBI Taxonomy" id="1882483"/>
    <lineage>
        <taxon>Eukaryota</taxon>
        <taxon>Fungi</taxon>
        <taxon>Dikarya</taxon>
        <taxon>Basidiomycota</taxon>
        <taxon>Ustilaginomycotina</taxon>
        <taxon>Ustilaginomycetes</taxon>
        <taxon>Ustilaginales</taxon>
        <taxon>Anthracoideaceae</taxon>
        <taxon>Testicularia</taxon>
    </lineage>
</organism>
<evidence type="ECO:0000256" key="3">
    <source>
        <dbReference type="ARBA" id="ARBA00022964"/>
    </source>
</evidence>
<reference evidence="7 8" key="1">
    <citation type="journal article" date="2018" name="Mol. Biol. Evol.">
        <title>Broad Genomic Sampling Reveals a Smut Pathogenic Ancestry of the Fungal Clade Ustilaginomycotina.</title>
        <authorList>
            <person name="Kijpornyongpan T."/>
            <person name="Mondo S.J."/>
            <person name="Barry K."/>
            <person name="Sandor L."/>
            <person name="Lee J."/>
            <person name="Lipzen A."/>
            <person name="Pangilinan J."/>
            <person name="LaButti K."/>
            <person name="Hainaut M."/>
            <person name="Henrissat B."/>
            <person name="Grigoriev I.V."/>
            <person name="Spatafora J.W."/>
            <person name="Aime M.C."/>
        </authorList>
    </citation>
    <scope>NUCLEOTIDE SEQUENCE [LARGE SCALE GENOMIC DNA]</scope>
    <source>
        <strain evidence="7 8">MCA 3645</strain>
    </source>
</reference>
<dbReference type="Proteomes" id="UP000246740">
    <property type="component" value="Unassembled WGS sequence"/>
</dbReference>
<evidence type="ECO:0000256" key="1">
    <source>
        <dbReference type="ARBA" id="ARBA00005896"/>
    </source>
</evidence>
<evidence type="ECO:0000256" key="2">
    <source>
        <dbReference type="ARBA" id="ARBA00022723"/>
    </source>
</evidence>
<sequence>MAPSADVAKPFGSGTPGLDQKSGLLREPLKLAGVLDQYKHIDLTPAIGREYPDIQLTDLIAAPNADELLRDLSITIARRGVVFFRAQNLSPDEQKELTHRLGVLSGKPADSTLHIHPIANAERDASHQVVDELGNVNRDHEISVISSKLQKDVYDAGIRYRSAKEEIHSDITFETRPADFSSLRVHTLPQSGGDTLWYSGYQLYDDLSPKFQQFLESLTGHFAQPAFNKAADQKGFKLYAGERGAPENVGEHLSADHPIVRTNPVTGWKSVFAIGSHFSHFKDLKRNESDLIKDYLLDHVATNHLAQVRFKWNKNDLAIWDNRSTFHAATPDYFGLGEERGGVRAVGIGERPYLDPNSISRLQELGGKNLI</sequence>
<dbReference type="PANTHER" id="PTHR30468:SF10">
    <property type="entry name" value="TAUD_TFDA-LIKE DOMAIN-CONTAINING PROTEIN"/>
    <property type="match status" value="1"/>
</dbReference>
<gene>
    <name evidence="7" type="ORF">BCV70DRAFT_210319</name>
</gene>
<evidence type="ECO:0000256" key="5">
    <source>
        <dbReference type="ARBA" id="ARBA00023004"/>
    </source>
</evidence>
<protein>
    <submittedName>
        <fullName evidence="7">Taurine catabolism dioxygenase</fullName>
    </submittedName>
</protein>
<dbReference type="AlphaFoldDB" id="A0A317XW46"/>
<evidence type="ECO:0000256" key="4">
    <source>
        <dbReference type="ARBA" id="ARBA00023002"/>
    </source>
</evidence>
<dbReference type="FunCoup" id="A0A317XW46">
    <property type="interactions" value="215"/>
</dbReference>
<keyword evidence="5" id="KW-0408">Iron</keyword>
<accession>A0A317XW46</accession>
<dbReference type="GO" id="GO:0046872">
    <property type="term" value="F:metal ion binding"/>
    <property type="evidence" value="ECO:0007669"/>
    <property type="project" value="UniProtKB-KW"/>
</dbReference>
<dbReference type="SUPFAM" id="SSF51197">
    <property type="entry name" value="Clavaminate synthase-like"/>
    <property type="match status" value="1"/>
</dbReference>
<dbReference type="InterPro" id="IPR051323">
    <property type="entry name" value="AtsK-like"/>
</dbReference>
<feature type="domain" description="TauD/TfdA-like" evidence="6">
    <location>
        <begin position="42"/>
        <end position="333"/>
    </location>
</feature>
<dbReference type="InterPro" id="IPR042098">
    <property type="entry name" value="TauD-like_sf"/>
</dbReference>
<keyword evidence="8" id="KW-1185">Reference proteome</keyword>
<dbReference type="InterPro" id="IPR003819">
    <property type="entry name" value="TauD/TfdA-like"/>
</dbReference>
<dbReference type="EMBL" id="KZ819189">
    <property type="protein sequence ID" value="PWZ02128.1"/>
    <property type="molecule type" value="Genomic_DNA"/>
</dbReference>
<name>A0A317XW46_9BASI</name>
<keyword evidence="4" id="KW-0560">Oxidoreductase</keyword>
<proteinExistence type="inferred from homology"/>
<dbReference type="Pfam" id="PF02668">
    <property type="entry name" value="TauD"/>
    <property type="match status" value="1"/>
</dbReference>
<keyword evidence="2" id="KW-0479">Metal-binding</keyword>
<comment type="similarity">
    <text evidence="1">Belongs to the TfdA dioxygenase family.</text>
</comment>
<dbReference type="GO" id="GO:0005737">
    <property type="term" value="C:cytoplasm"/>
    <property type="evidence" value="ECO:0007669"/>
    <property type="project" value="TreeGrafter"/>
</dbReference>
<dbReference type="PANTHER" id="PTHR30468">
    <property type="entry name" value="ALPHA-KETOGLUTARATE-DEPENDENT SULFONATE DIOXYGENASE"/>
    <property type="match status" value="1"/>
</dbReference>
<dbReference type="GO" id="GO:0016706">
    <property type="term" value="F:2-oxoglutarate-dependent dioxygenase activity"/>
    <property type="evidence" value="ECO:0007669"/>
    <property type="project" value="TreeGrafter"/>
</dbReference>
<dbReference type="Gene3D" id="3.60.130.10">
    <property type="entry name" value="Clavaminate synthase-like"/>
    <property type="match status" value="1"/>
</dbReference>